<protein>
    <submittedName>
        <fullName evidence="2">Uncharacterized protein</fullName>
    </submittedName>
</protein>
<dbReference type="AlphaFoldDB" id="A0A8S1XQC3"/>
<evidence type="ECO:0000313" key="2">
    <source>
        <dbReference type="EMBL" id="CAD8203369.1"/>
    </source>
</evidence>
<evidence type="ECO:0000313" key="3">
    <source>
        <dbReference type="Proteomes" id="UP000689195"/>
    </source>
</evidence>
<accession>A0A8S1XQC3</accession>
<dbReference type="EMBL" id="CAJJDO010000133">
    <property type="protein sequence ID" value="CAD8203369.1"/>
    <property type="molecule type" value="Genomic_DNA"/>
</dbReference>
<proteinExistence type="predicted"/>
<feature type="coiled-coil region" evidence="1">
    <location>
        <begin position="189"/>
        <end position="231"/>
    </location>
</feature>
<sequence length="348" mass="41426">MIRFVSVQIKPYQNQNNLDILVDNNVYQQYFNVGQNLVIEAEFRNTIIQEMNLHIFPGPEKDILFKCYNLNELDQEYKRISGKLIKIRNEGNYIIYAASIKSEVPFTRLTITIQAENKDSFKIYYFGIKGKNIEDEFDQQENKEQMEKKTIKMILKPGRKIQNLNTKMLDNTKMTALEFLNRVNSGKQIKNVEQQSNFQNDKMKIEESQQNESLIVKMQEEVKVKEDLEDQQYIILQDDDENSVELIDEKIKIQQIEKNYFNKQKCILTNIKPNFNNQINNNQVKISSQNRQIINQDIKIEYNVFHNMIKYTAQEIDQQFLQFHKTIEESKNVNGKNRLIHRLNTLQY</sequence>
<dbReference type="Proteomes" id="UP000689195">
    <property type="component" value="Unassembled WGS sequence"/>
</dbReference>
<gene>
    <name evidence="2" type="ORF">PPENT_87.1.T1330164</name>
</gene>
<keyword evidence="1" id="KW-0175">Coiled coil</keyword>
<comment type="caution">
    <text evidence="2">The sequence shown here is derived from an EMBL/GenBank/DDBJ whole genome shotgun (WGS) entry which is preliminary data.</text>
</comment>
<name>A0A8S1XQC3_9CILI</name>
<organism evidence="2 3">
    <name type="scientific">Paramecium pentaurelia</name>
    <dbReference type="NCBI Taxonomy" id="43138"/>
    <lineage>
        <taxon>Eukaryota</taxon>
        <taxon>Sar</taxon>
        <taxon>Alveolata</taxon>
        <taxon>Ciliophora</taxon>
        <taxon>Intramacronucleata</taxon>
        <taxon>Oligohymenophorea</taxon>
        <taxon>Peniculida</taxon>
        <taxon>Parameciidae</taxon>
        <taxon>Paramecium</taxon>
    </lineage>
</organism>
<keyword evidence="3" id="KW-1185">Reference proteome</keyword>
<reference evidence="2" key="1">
    <citation type="submission" date="2021-01" db="EMBL/GenBank/DDBJ databases">
        <authorList>
            <consortium name="Genoscope - CEA"/>
            <person name="William W."/>
        </authorList>
    </citation>
    <scope>NUCLEOTIDE SEQUENCE</scope>
</reference>
<evidence type="ECO:0000256" key="1">
    <source>
        <dbReference type="SAM" id="Coils"/>
    </source>
</evidence>